<evidence type="ECO:0000256" key="1">
    <source>
        <dbReference type="ARBA" id="ARBA00007068"/>
    </source>
</evidence>
<dbReference type="CDD" id="cd02252">
    <property type="entry name" value="nylC_like"/>
    <property type="match status" value="1"/>
</dbReference>
<sequence>MCNLITDVPGLRIGNAGDDRLKSGVTVVLPDQPATASIAIMGGAPGTRDASLLAPEQTVQQIDALVLSGGSAFGLDAGSGVQAELAAMGRGFAIGPARVPIVPTAILFDLLNGGDKDWGRNNPYKALGRQAVDAAFEGDGLDFALGSAGAGLGATTANLKGGLGSASARTRSGATVGALVAVNALGRATMGDGPHFWAAAFEREGEFGGLGLPASLPEGATDVVTKLDGLEAGGNTTIAVIATDAALTKPELTRLAVMAHDGYARALWPSHTALDGDLIFALSTAREPAPGNLVDQVELGALAASTMARAIARAIYLASPAPGDTKPCWSQLFPRG</sequence>
<dbReference type="InterPro" id="IPR016117">
    <property type="entry name" value="ArgJ-like_dom_sf"/>
</dbReference>
<comment type="caution">
    <text evidence="2">The sequence shown here is derived from an EMBL/GenBank/DDBJ whole genome shotgun (WGS) entry which is preliminary data.</text>
</comment>
<dbReference type="EMBL" id="JACFXV010000053">
    <property type="protein sequence ID" value="MBA5777667.1"/>
    <property type="molecule type" value="Genomic_DNA"/>
</dbReference>
<protein>
    <submittedName>
        <fullName evidence="2">P1 family peptidase</fullName>
    </submittedName>
</protein>
<dbReference type="AlphaFoldDB" id="A0A839AFV9"/>
<organism evidence="2 3">
    <name type="scientific">Stappia albiluteola</name>
    <dbReference type="NCBI Taxonomy" id="2758565"/>
    <lineage>
        <taxon>Bacteria</taxon>
        <taxon>Pseudomonadati</taxon>
        <taxon>Pseudomonadota</taxon>
        <taxon>Alphaproteobacteria</taxon>
        <taxon>Hyphomicrobiales</taxon>
        <taxon>Stappiaceae</taxon>
        <taxon>Stappia</taxon>
    </lineage>
</organism>
<evidence type="ECO:0000313" key="3">
    <source>
        <dbReference type="Proteomes" id="UP000541109"/>
    </source>
</evidence>
<dbReference type="InterPro" id="IPR005321">
    <property type="entry name" value="Peptidase_S58_DmpA"/>
</dbReference>
<dbReference type="RefSeq" id="WP_182165209.1">
    <property type="nucleotide sequence ID" value="NZ_JACFXV010000053.1"/>
</dbReference>
<dbReference type="Pfam" id="PF03576">
    <property type="entry name" value="Peptidase_S58"/>
    <property type="match status" value="1"/>
</dbReference>
<evidence type="ECO:0000313" key="2">
    <source>
        <dbReference type="EMBL" id="MBA5777667.1"/>
    </source>
</evidence>
<name>A0A839AFV9_9HYPH</name>
<comment type="similarity">
    <text evidence="1">Belongs to the peptidase S58 family.</text>
</comment>
<gene>
    <name evidence="2" type="ORF">H2509_11085</name>
</gene>
<keyword evidence="3" id="KW-1185">Reference proteome</keyword>
<dbReference type="Gene3D" id="3.60.70.12">
    <property type="entry name" value="L-amino peptidase D-ALA esterase/amidase"/>
    <property type="match status" value="1"/>
</dbReference>
<dbReference type="Proteomes" id="UP000541109">
    <property type="component" value="Unassembled WGS sequence"/>
</dbReference>
<dbReference type="PANTHER" id="PTHR36512">
    <property type="entry name" value="D-AMINOPEPTIDASE"/>
    <property type="match status" value="1"/>
</dbReference>
<dbReference type="SUPFAM" id="SSF56266">
    <property type="entry name" value="DmpA/ArgJ-like"/>
    <property type="match status" value="1"/>
</dbReference>
<accession>A0A839AFV9</accession>
<proteinExistence type="inferred from homology"/>
<dbReference type="PANTHER" id="PTHR36512:SF3">
    <property type="entry name" value="BLR5678 PROTEIN"/>
    <property type="match status" value="1"/>
</dbReference>
<dbReference type="GO" id="GO:0004177">
    <property type="term" value="F:aminopeptidase activity"/>
    <property type="evidence" value="ECO:0007669"/>
    <property type="project" value="TreeGrafter"/>
</dbReference>
<reference evidence="2 3" key="1">
    <citation type="submission" date="2020-07" db="EMBL/GenBank/DDBJ databases">
        <title>Stappia sp., F7233, whole genome shotgun sequencing project.</title>
        <authorList>
            <person name="Jiang S."/>
            <person name="Liu Z.W."/>
            <person name="Du Z.J."/>
        </authorList>
    </citation>
    <scope>NUCLEOTIDE SEQUENCE [LARGE SCALE GENOMIC DNA]</scope>
    <source>
        <strain evidence="2 3">F7233</strain>
    </source>
</reference>